<dbReference type="InterPro" id="IPR056908">
    <property type="entry name" value="Gp80-like"/>
</dbReference>
<proteinExistence type="predicted"/>
<gene>
    <name evidence="1" type="ORF">QB910_000038</name>
</gene>
<evidence type="ECO:0000313" key="1">
    <source>
        <dbReference type="EMBL" id="WJJ55282.1"/>
    </source>
</evidence>
<name>A0AAT9V8Q0_9CAUD</name>
<accession>A0AAT9V8Q0</accession>
<organism evidence="1">
    <name type="scientific">Alicyclobacillus phage KKP_3916</name>
    <dbReference type="NCBI Taxonomy" id="3040651"/>
    <lineage>
        <taxon>Viruses</taxon>
        <taxon>Duplodnaviria</taxon>
        <taxon>Heunggongvirae</taxon>
        <taxon>Uroviricota</taxon>
        <taxon>Caudoviricetes</taxon>
    </lineage>
</organism>
<reference evidence="1" key="1">
    <citation type="submission" date="2023-04" db="EMBL/GenBank/DDBJ databases">
        <title>Characterization and genome study of newly isolated Alicyclobacillus-specific phaga.</title>
        <authorList>
            <person name="Shymialevich D."/>
            <person name="Wojcicki M."/>
            <person name="Srednicka P."/>
            <person name="Swider O."/>
        </authorList>
    </citation>
    <scope>NUCLEOTIDE SEQUENCE</scope>
</reference>
<protein>
    <submittedName>
        <fullName evidence="1">Uncharacterized protein</fullName>
    </submittedName>
</protein>
<sequence length="142" mass="14922">MAFTPYLQQQLLKTVFGGAQFTPPTEYVLGLSFTDPIAVGITEPTGGAYSRVTIPNTSANWNAPVVDPANGGYKITNAASISFPTATDNWVNGNNNSVGFYFLQDTATPPNLIASGALTTPKLIYSGDTPSFAPGQLSITLD</sequence>
<dbReference type="Pfam" id="PF23140">
    <property type="entry name" value="Gp80"/>
    <property type="match status" value="1"/>
</dbReference>
<dbReference type="EMBL" id="OQ846916">
    <property type="protein sequence ID" value="WJJ55282.1"/>
    <property type="molecule type" value="Genomic_DNA"/>
</dbReference>